<dbReference type="Proteomes" id="UP000325690">
    <property type="component" value="Unassembled WGS sequence"/>
</dbReference>
<evidence type="ECO:0000256" key="3">
    <source>
        <dbReference type="SAM" id="MobiDB-lite"/>
    </source>
</evidence>
<dbReference type="GO" id="GO:0047617">
    <property type="term" value="F:fatty acyl-CoA hydrolase activity"/>
    <property type="evidence" value="ECO:0007669"/>
    <property type="project" value="InterPro"/>
</dbReference>
<proteinExistence type="inferred from homology"/>
<reference evidence="6 7" key="1">
    <citation type="submission" date="2012-10" db="EMBL/GenBank/DDBJ databases">
        <title>The draft sequence of the Mycobacterium pheli genome.</title>
        <authorList>
            <person name="Pettersson B.M.F."/>
            <person name="Das S."/>
            <person name="Dasgupta S."/>
            <person name="Bhattacharya A."/>
            <person name="Kirsebom L.A."/>
        </authorList>
    </citation>
    <scope>NUCLEOTIDE SEQUENCE [LARGE SCALE GENOMIC DNA]</scope>
    <source>
        <strain evidence="6 7">CCUG 21000</strain>
    </source>
</reference>
<evidence type="ECO:0000313" key="7">
    <source>
        <dbReference type="Proteomes" id="UP000325690"/>
    </source>
</evidence>
<dbReference type="CDD" id="cd03444">
    <property type="entry name" value="Thioesterase_II_repeat1"/>
    <property type="match status" value="1"/>
</dbReference>
<keyword evidence="7" id="KW-1185">Reference proteome</keyword>
<sequence length="269" mass="29146">MSELQRLVDVRADGDSWIGAASGPAGKRAFGGQFAAQALAAAWRTVDADRLPTNMQLQYLRGGDAGEETTYTVTPMFDGRTASARRVDAHHGSRLLNTSTVSFALPMRGPEHGRRDPGAQDPEALPQTGPPGPAPALPLEELDIRIVDEGTGERFVRHMWWRASVPLPDDPVLHTLIAVYVCDLYMTDAPLRVHGHSMAARTHRSGTTNWSMWFHQPVRADEWNLLETTSPAASRGRGVVTGSLIRADGVVAATHAQEGFIAEREPTAG</sequence>
<dbReference type="PANTHER" id="PTHR11066:SF34">
    <property type="entry name" value="ACYL-COENZYME A THIOESTERASE 8"/>
    <property type="match status" value="1"/>
</dbReference>
<name>A0A5N5UZQ0_MYCPH</name>
<dbReference type="RefSeq" id="WP_061482787.1">
    <property type="nucleotide sequence ID" value="NZ_ANBO01000015.1"/>
</dbReference>
<keyword evidence="2" id="KW-0378">Hydrolase</keyword>
<dbReference type="Gene3D" id="2.40.160.210">
    <property type="entry name" value="Acyl-CoA thioesterase, double hotdog domain"/>
    <property type="match status" value="1"/>
</dbReference>
<dbReference type="SUPFAM" id="SSF54637">
    <property type="entry name" value="Thioesterase/thiol ester dehydrase-isomerase"/>
    <property type="match status" value="2"/>
</dbReference>
<accession>A0A5N5UZQ0</accession>
<dbReference type="EMBL" id="ANBP01000021">
    <property type="protein sequence ID" value="KAB7754898.1"/>
    <property type="molecule type" value="Genomic_DNA"/>
</dbReference>
<evidence type="ECO:0000259" key="4">
    <source>
        <dbReference type="Pfam" id="PF13622"/>
    </source>
</evidence>
<organism evidence="6 7">
    <name type="scientific">Mycolicibacterium phlei DSM 43239 = CCUG 21000</name>
    <dbReference type="NCBI Taxonomy" id="1226750"/>
    <lineage>
        <taxon>Bacteria</taxon>
        <taxon>Bacillati</taxon>
        <taxon>Actinomycetota</taxon>
        <taxon>Actinomycetes</taxon>
        <taxon>Mycobacteriales</taxon>
        <taxon>Mycobacteriaceae</taxon>
        <taxon>Mycolicibacterium</taxon>
    </lineage>
</organism>
<dbReference type="GeneID" id="74302502"/>
<feature type="compositionally biased region" description="Basic and acidic residues" evidence="3">
    <location>
        <begin position="109"/>
        <end position="118"/>
    </location>
</feature>
<feature type="domain" description="Acyl-CoA thioesterase-like C-terminal" evidence="5">
    <location>
        <begin position="140"/>
        <end position="261"/>
    </location>
</feature>
<dbReference type="InterPro" id="IPR003703">
    <property type="entry name" value="Acyl_CoA_thio"/>
</dbReference>
<dbReference type="InterPro" id="IPR042171">
    <property type="entry name" value="Acyl-CoA_hotdog"/>
</dbReference>
<feature type="region of interest" description="Disordered" evidence="3">
    <location>
        <begin position="107"/>
        <end position="137"/>
    </location>
</feature>
<gene>
    <name evidence="6" type="ORF">MPHL21000_14545</name>
</gene>
<dbReference type="Pfam" id="PF13622">
    <property type="entry name" value="4HBT_3"/>
    <property type="match status" value="1"/>
</dbReference>
<dbReference type="PANTHER" id="PTHR11066">
    <property type="entry name" value="ACYL-COA THIOESTERASE"/>
    <property type="match status" value="1"/>
</dbReference>
<evidence type="ECO:0000259" key="5">
    <source>
        <dbReference type="Pfam" id="PF20789"/>
    </source>
</evidence>
<evidence type="ECO:0000313" key="6">
    <source>
        <dbReference type="EMBL" id="KAB7754898.1"/>
    </source>
</evidence>
<feature type="domain" description="Acyl-CoA thioesterase-like N-terminal HotDog" evidence="4">
    <location>
        <begin position="24"/>
        <end position="103"/>
    </location>
</feature>
<comment type="caution">
    <text evidence="6">The sequence shown here is derived from an EMBL/GenBank/DDBJ whole genome shotgun (WGS) entry which is preliminary data.</text>
</comment>
<dbReference type="InterPro" id="IPR029069">
    <property type="entry name" value="HotDog_dom_sf"/>
</dbReference>
<dbReference type="AlphaFoldDB" id="A0A5N5UZQ0"/>
<evidence type="ECO:0000256" key="1">
    <source>
        <dbReference type="ARBA" id="ARBA00006538"/>
    </source>
</evidence>
<dbReference type="Pfam" id="PF20789">
    <property type="entry name" value="4HBT_3C"/>
    <property type="match status" value="1"/>
</dbReference>
<comment type="similarity">
    <text evidence="1">Belongs to the C/M/P thioester hydrolase family.</text>
</comment>
<protein>
    <submittedName>
        <fullName evidence="6">Acyl-CoA thioesterase</fullName>
    </submittedName>
</protein>
<dbReference type="InterPro" id="IPR049450">
    <property type="entry name" value="ACOT8-like_C"/>
</dbReference>
<dbReference type="GO" id="GO:0009062">
    <property type="term" value="P:fatty acid catabolic process"/>
    <property type="evidence" value="ECO:0007669"/>
    <property type="project" value="TreeGrafter"/>
</dbReference>
<dbReference type="GO" id="GO:0006637">
    <property type="term" value="P:acyl-CoA metabolic process"/>
    <property type="evidence" value="ECO:0007669"/>
    <property type="project" value="InterPro"/>
</dbReference>
<evidence type="ECO:0000256" key="2">
    <source>
        <dbReference type="ARBA" id="ARBA00022801"/>
    </source>
</evidence>
<dbReference type="InterPro" id="IPR049449">
    <property type="entry name" value="TesB_ACOT8-like_N"/>
</dbReference>